<proteinExistence type="inferred from homology"/>
<dbReference type="PANTHER" id="PTHR30337:SF0">
    <property type="entry name" value="NUCLEASE SBCCD SUBUNIT D"/>
    <property type="match status" value="1"/>
</dbReference>
<dbReference type="InterPro" id="IPR004843">
    <property type="entry name" value="Calcineurin-like_PHP"/>
</dbReference>
<keyword evidence="11" id="KW-1185">Reference proteome</keyword>
<dbReference type="NCBIfam" id="TIGR00619">
    <property type="entry name" value="sbcd"/>
    <property type="match status" value="1"/>
</dbReference>
<dbReference type="InterPro" id="IPR029052">
    <property type="entry name" value="Metallo-depent_PP-like"/>
</dbReference>
<dbReference type="PANTHER" id="PTHR30337">
    <property type="entry name" value="COMPONENT OF ATP-DEPENDENT DSDNA EXONUCLEASE"/>
    <property type="match status" value="1"/>
</dbReference>
<evidence type="ECO:0000256" key="7">
    <source>
        <dbReference type="RuleBase" id="RU363069"/>
    </source>
</evidence>
<evidence type="ECO:0000256" key="2">
    <source>
        <dbReference type="ARBA" id="ARBA00011322"/>
    </source>
</evidence>
<dbReference type="Gene3D" id="3.60.21.10">
    <property type="match status" value="1"/>
</dbReference>
<evidence type="ECO:0000313" key="11">
    <source>
        <dbReference type="Proteomes" id="UP001486565"/>
    </source>
</evidence>
<evidence type="ECO:0000313" key="10">
    <source>
        <dbReference type="EMBL" id="WZL70932.1"/>
    </source>
</evidence>
<evidence type="ECO:0000256" key="6">
    <source>
        <dbReference type="ARBA" id="ARBA00022839"/>
    </source>
</evidence>
<evidence type="ECO:0000256" key="4">
    <source>
        <dbReference type="ARBA" id="ARBA00022722"/>
    </source>
</evidence>
<keyword evidence="7" id="KW-0255">Endonuclease</keyword>
<keyword evidence="5 7" id="KW-0378">Hydrolase</keyword>
<comment type="subunit">
    <text evidence="2 7">Heterodimer of SbcC and SbcD.</text>
</comment>
<dbReference type="InterPro" id="IPR041796">
    <property type="entry name" value="Mre11_N"/>
</dbReference>
<gene>
    <name evidence="7" type="primary">sbcD</name>
    <name evidence="10" type="ORF">QBE51_05260</name>
</gene>
<dbReference type="SUPFAM" id="SSF56300">
    <property type="entry name" value="Metallo-dependent phosphatases"/>
    <property type="match status" value="1"/>
</dbReference>
<comment type="function">
    <text evidence="7">SbcCD cleaves DNA hairpin structures. These structures can inhibit DNA replication and are intermediates in certain DNA recombination reactions. The complex acts as a 3'-&gt;5' double strand exonuclease that can open hairpins. It also has a 5' single-strand endonuclease activity.</text>
</comment>
<evidence type="ECO:0000256" key="5">
    <source>
        <dbReference type="ARBA" id="ARBA00022801"/>
    </source>
</evidence>
<name>A0ABZ2Y6F2_9FIRM</name>
<comment type="similarity">
    <text evidence="1 7">Belongs to the SbcD family.</text>
</comment>
<evidence type="ECO:0000259" key="8">
    <source>
        <dbReference type="Pfam" id="PF00149"/>
    </source>
</evidence>
<reference evidence="10 11" key="1">
    <citation type="submission" date="2023-03" db="EMBL/GenBank/DDBJ databases">
        <title>Novel Species.</title>
        <authorList>
            <person name="Ma S."/>
        </authorList>
    </citation>
    <scope>NUCLEOTIDE SEQUENCE [LARGE SCALE GENOMIC DNA]</scope>
    <source>
        <strain evidence="10 11">LIND6LT2</strain>
    </source>
</reference>
<dbReference type="RefSeq" id="WP_341877892.1">
    <property type="nucleotide sequence ID" value="NZ_CP121687.1"/>
</dbReference>
<evidence type="ECO:0000256" key="1">
    <source>
        <dbReference type="ARBA" id="ARBA00010555"/>
    </source>
</evidence>
<dbReference type="InterPro" id="IPR050535">
    <property type="entry name" value="DNA_Repair-Maintenance_Comp"/>
</dbReference>
<dbReference type="Pfam" id="PF12320">
    <property type="entry name" value="SbcD_C"/>
    <property type="match status" value="1"/>
</dbReference>
<keyword evidence="6 7" id="KW-0269">Exonuclease</keyword>
<keyword evidence="7" id="KW-0235">DNA replication</keyword>
<dbReference type="GO" id="GO:0004527">
    <property type="term" value="F:exonuclease activity"/>
    <property type="evidence" value="ECO:0007669"/>
    <property type="project" value="UniProtKB-KW"/>
</dbReference>
<dbReference type="CDD" id="cd00840">
    <property type="entry name" value="MPP_Mre11_N"/>
    <property type="match status" value="1"/>
</dbReference>
<feature type="domain" description="Calcineurin-like phosphoesterase" evidence="8">
    <location>
        <begin position="1"/>
        <end position="239"/>
    </location>
</feature>
<keyword evidence="7" id="KW-0233">DNA recombination</keyword>
<organism evidence="10 11">
    <name type="scientific">Defluviitalea saccharophila</name>
    <dbReference type="NCBI Taxonomy" id="879970"/>
    <lineage>
        <taxon>Bacteria</taxon>
        <taxon>Bacillati</taxon>
        <taxon>Bacillota</taxon>
        <taxon>Clostridia</taxon>
        <taxon>Lachnospirales</taxon>
        <taxon>Defluviitaleaceae</taxon>
        <taxon>Defluviitalea</taxon>
    </lineage>
</organism>
<feature type="domain" description="Nuclease SbcCD subunit D C-terminal" evidence="9">
    <location>
        <begin position="290"/>
        <end position="378"/>
    </location>
</feature>
<evidence type="ECO:0000256" key="3">
    <source>
        <dbReference type="ARBA" id="ARBA00013365"/>
    </source>
</evidence>
<evidence type="ECO:0000259" key="9">
    <source>
        <dbReference type="Pfam" id="PF12320"/>
    </source>
</evidence>
<dbReference type="InterPro" id="IPR004593">
    <property type="entry name" value="SbcD"/>
</dbReference>
<dbReference type="EMBL" id="CP121687">
    <property type="protein sequence ID" value="WZL70932.1"/>
    <property type="molecule type" value="Genomic_DNA"/>
</dbReference>
<protein>
    <recommendedName>
        <fullName evidence="3 7">Nuclease SbcCD subunit D</fullName>
    </recommendedName>
</protein>
<dbReference type="Proteomes" id="UP001486565">
    <property type="component" value="Chromosome"/>
</dbReference>
<accession>A0ABZ2Y6F2</accession>
<keyword evidence="4 7" id="KW-0540">Nuclease</keyword>
<dbReference type="InterPro" id="IPR026843">
    <property type="entry name" value="SbcD_C"/>
</dbReference>
<dbReference type="Pfam" id="PF00149">
    <property type="entry name" value="Metallophos"/>
    <property type="match status" value="1"/>
</dbReference>
<sequence length="408" mass="46737">MRILHTSDWHLGKNLEGYSRLDEQAEFIEELIEIIDDKNIDMVIISGDVYDTGNPPAKAEKLFYSAIQRISNGGKRPVLIIAGNHDSPERLSAPSPLAYEQGIILLGTPKSIAQVGDYPHYRIIDAGEGYIEIEINEEKVVAITIPYPSEKRLNEIISINMDEEEMQRSYSQRIGKLFESLSSKYRQDTINIAVAHLFMMGGEETDSERPIQLGGSLAVEPCVLPKNAQYVALGHLHRPQRVKGTEVAAYYSGSPIQYSKSEVSYSKCLYIVDVCAGKEAKIEEVYLKNYKPIEVWKCESLEEAMEKCRENSERNLWVYLEIKTDRVLLQSEIKELRRLKQDIVEILPVFRNQEKEEEEIENIKEKSIGTLFKEFYVHQRQVEPTEEMMELFLSVMMGEEDKDASEEA</sequence>